<dbReference type="EMBL" id="KI964825">
    <property type="protein sequence ID" value="EUC28299.1"/>
    <property type="molecule type" value="Genomic_DNA"/>
</dbReference>
<dbReference type="RefSeq" id="XP_007717395.1">
    <property type="nucleotide sequence ID" value="XM_007719205.1"/>
</dbReference>
<reference evidence="1 2" key="1">
    <citation type="journal article" date="2013" name="PLoS Genet.">
        <title>Comparative genome structure, secondary metabolite, and effector coding capacity across Cochliobolus pathogens.</title>
        <authorList>
            <person name="Condon B.J."/>
            <person name="Leng Y."/>
            <person name="Wu D."/>
            <person name="Bushley K.E."/>
            <person name="Ohm R.A."/>
            <person name="Otillar R."/>
            <person name="Martin J."/>
            <person name="Schackwitz W."/>
            <person name="Grimwood J."/>
            <person name="MohdZainudin N."/>
            <person name="Xue C."/>
            <person name="Wang R."/>
            <person name="Manning V.A."/>
            <person name="Dhillon B."/>
            <person name="Tu Z.J."/>
            <person name="Steffenson B.J."/>
            <person name="Salamov A."/>
            <person name="Sun H."/>
            <person name="Lowry S."/>
            <person name="LaButti K."/>
            <person name="Han J."/>
            <person name="Copeland A."/>
            <person name="Lindquist E."/>
            <person name="Barry K."/>
            <person name="Schmutz J."/>
            <person name="Baker S.E."/>
            <person name="Ciuffetti L.M."/>
            <person name="Grigoriev I.V."/>
            <person name="Zhong S."/>
            <person name="Turgeon B.G."/>
        </authorList>
    </citation>
    <scope>NUCLEOTIDE SEQUENCE [LARGE SCALE GENOMIC DNA]</scope>
    <source>
        <strain evidence="1 2">26-R-13</strain>
    </source>
</reference>
<keyword evidence="2" id="KW-1185">Reference proteome</keyword>
<dbReference type="OrthoDB" id="5428863at2759"/>
<name>W6XZZ7_COCC2</name>
<evidence type="ECO:0000313" key="1">
    <source>
        <dbReference type="EMBL" id="EUC28299.1"/>
    </source>
</evidence>
<dbReference type="AlphaFoldDB" id="W6XZZ7"/>
<sequence>MSFIRLLLHREKKAKRRAKWGSIFELPSFAKGPPLQDVRGLIHLKPPEILPADVLRNMEKNELRLDETVELIAISTRTSNSTGVKGNEANKLYKLSMEADESDDLAYETTSKYLAVTKEMKLYGIEGLDG</sequence>
<protein>
    <submittedName>
        <fullName evidence="1">Uncharacterized protein</fullName>
    </submittedName>
</protein>
<accession>W6XZZ7</accession>
<gene>
    <name evidence="1" type="ORF">COCCADRAFT_9305</name>
</gene>
<dbReference type="Proteomes" id="UP000053841">
    <property type="component" value="Unassembled WGS sequence"/>
</dbReference>
<dbReference type="HOGENOM" id="CLU_1937779_0_0_1"/>
<organism evidence="1 2">
    <name type="scientific">Cochliobolus carbonum (strain 26-R-13)</name>
    <name type="common">Maize leaf spot fungus</name>
    <name type="synonym">Bipolaris zeicola</name>
    <dbReference type="NCBI Taxonomy" id="930089"/>
    <lineage>
        <taxon>Eukaryota</taxon>
        <taxon>Fungi</taxon>
        <taxon>Dikarya</taxon>
        <taxon>Ascomycota</taxon>
        <taxon>Pezizomycotina</taxon>
        <taxon>Dothideomycetes</taxon>
        <taxon>Pleosporomycetidae</taxon>
        <taxon>Pleosporales</taxon>
        <taxon>Pleosporineae</taxon>
        <taxon>Pleosporaceae</taxon>
        <taxon>Bipolaris</taxon>
    </lineage>
</organism>
<proteinExistence type="predicted"/>
<evidence type="ECO:0000313" key="2">
    <source>
        <dbReference type="Proteomes" id="UP000053841"/>
    </source>
</evidence>
<dbReference type="GeneID" id="19153495"/>
<dbReference type="KEGG" id="bze:COCCADRAFT_9305"/>